<gene>
    <name evidence="2" type="ORF">H6P81_002024</name>
</gene>
<proteinExistence type="predicted"/>
<reference evidence="2 3" key="1">
    <citation type="submission" date="2021-07" db="EMBL/GenBank/DDBJ databases">
        <title>The Aristolochia fimbriata genome: insights into angiosperm evolution, floral development and chemical biosynthesis.</title>
        <authorList>
            <person name="Jiao Y."/>
        </authorList>
    </citation>
    <scope>NUCLEOTIDE SEQUENCE [LARGE SCALE GENOMIC DNA]</scope>
    <source>
        <strain evidence="2">IBCAS-2021</strain>
        <tissue evidence="2">Leaf</tissue>
    </source>
</reference>
<organism evidence="2 3">
    <name type="scientific">Aristolochia fimbriata</name>
    <name type="common">White veined hardy Dutchman's pipe vine</name>
    <dbReference type="NCBI Taxonomy" id="158543"/>
    <lineage>
        <taxon>Eukaryota</taxon>
        <taxon>Viridiplantae</taxon>
        <taxon>Streptophyta</taxon>
        <taxon>Embryophyta</taxon>
        <taxon>Tracheophyta</taxon>
        <taxon>Spermatophyta</taxon>
        <taxon>Magnoliopsida</taxon>
        <taxon>Magnoliidae</taxon>
        <taxon>Piperales</taxon>
        <taxon>Aristolochiaceae</taxon>
        <taxon>Aristolochia</taxon>
    </lineage>
</organism>
<accession>A0AAV7FCF6</accession>
<feature type="compositionally biased region" description="Acidic residues" evidence="1">
    <location>
        <begin position="13"/>
        <end position="24"/>
    </location>
</feature>
<name>A0AAV7FCF6_ARIFI</name>
<feature type="region of interest" description="Disordered" evidence="1">
    <location>
        <begin position="1"/>
        <end position="26"/>
    </location>
</feature>
<evidence type="ECO:0000313" key="2">
    <source>
        <dbReference type="EMBL" id="KAG9457516.1"/>
    </source>
</evidence>
<dbReference type="EMBL" id="JAINDJ010000002">
    <property type="protein sequence ID" value="KAG9457516.1"/>
    <property type="molecule type" value="Genomic_DNA"/>
</dbReference>
<keyword evidence="3" id="KW-1185">Reference proteome</keyword>
<comment type="caution">
    <text evidence="2">The sequence shown here is derived from an EMBL/GenBank/DDBJ whole genome shotgun (WGS) entry which is preliminary data.</text>
</comment>
<evidence type="ECO:0000313" key="3">
    <source>
        <dbReference type="Proteomes" id="UP000825729"/>
    </source>
</evidence>
<protein>
    <submittedName>
        <fullName evidence="2">Uncharacterized protein</fullName>
    </submittedName>
</protein>
<sequence>MERDMVLRREREIEEEEEEEEEERELFGGGGLDWLGVCRVREPPASVGCLSGSTPAAHPVTIELLFPKAC</sequence>
<dbReference type="AlphaFoldDB" id="A0AAV7FCF6"/>
<evidence type="ECO:0000256" key="1">
    <source>
        <dbReference type="SAM" id="MobiDB-lite"/>
    </source>
</evidence>
<dbReference type="Proteomes" id="UP000825729">
    <property type="component" value="Unassembled WGS sequence"/>
</dbReference>
<feature type="compositionally biased region" description="Basic and acidic residues" evidence="1">
    <location>
        <begin position="1"/>
        <end position="12"/>
    </location>
</feature>